<dbReference type="RefSeq" id="WP_014187378.1">
    <property type="nucleotide sequence ID" value="NC_016584.1"/>
</dbReference>
<name>G7W766_DESOD</name>
<dbReference type="Proteomes" id="UP000006346">
    <property type="component" value="Chromosome"/>
</dbReference>
<dbReference type="OrthoDB" id="9799278at2"/>
<dbReference type="eggNOG" id="COG2327">
    <property type="taxonomic scope" value="Bacteria"/>
</dbReference>
<dbReference type="Pfam" id="PF04230">
    <property type="entry name" value="PS_pyruv_trans"/>
    <property type="match status" value="1"/>
</dbReference>
<keyword evidence="2" id="KW-0808">Transferase</keyword>
<accession>G7W766</accession>
<organism evidence="2 3">
    <name type="scientific">Desulfosporosinus orientis (strain ATCC 19365 / DSM 765 / NCIMB 8382 / VKM B-1628 / Singapore I)</name>
    <name type="common">Desulfotomaculum orientis</name>
    <dbReference type="NCBI Taxonomy" id="768706"/>
    <lineage>
        <taxon>Bacteria</taxon>
        <taxon>Bacillati</taxon>
        <taxon>Bacillota</taxon>
        <taxon>Clostridia</taxon>
        <taxon>Eubacteriales</taxon>
        <taxon>Desulfitobacteriaceae</taxon>
        <taxon>Desulfosporosinus</taxon>
    </lineage>
</organism>
<keyword evidence="3" id="KW-1185">Reference proteome</keyword>
<dbReference type="KEGG" id="dor:Desor_5189"/>
<evidence type="ECO:0000313" key="3">
    <source>
        <dbReference type="Proteomes" id="UP000006346"/>
    </source>
</evidence>
<evidence type="ECO:0000259" key="1">
    <source>
        <dbReference type="Pfam" id="PF04230"/>
    </source>
</evidence>
<dbReference type="EMBL" id="CP003108">
    <property type="protein sequence ID" value="AET70574.1"/>
    <property type="molecule type" value="Genomic_DNA"/>
</dbReference>
<dbReference type="InterPro" id="IPR007345">
    <property type="entry name" value="Polysacch_pyruvyl_Trfase"/>
</dbReference>
<protein>
    <submittedName>
        <fullName evidence="2">Polysaccharide pyruvyl transferase</fullName>
    </submittedName>
</protein>
<gene>
    <name evidence="2" type="ordered locus">Desor_5189</name>
</gene>
<evidence type="ECO:0000313" key="2">
    <source>
        <dbReference type="EMBL" id="AET70574.1"/>
    </source>
</evidence>
<reference evidence="2 3" key="2">
    <citation type="journal article" date="2012" name="J. Bacteriol.">
        <title>Complete genome sequences of Desulfosporosinus orientis DSM765T, Desulfosporosinus youngiae DSM17734T, Desulfosporosinus meridiei DSM13257T, and Desulfosporosinus acidiphilus DSM22704T.</title>
        <authorList>
            <person name="Pester M."/>
            <person name="Brambilla E."/>
            <person name="Alazard D."/>
            <person name="Rattei T."/>
            <person name="Weinmaier T."/>
            <person name="Han J."/>
            <person name="Lucas S."/>
            <person name="Lapidus A."/>
            <person name="Cheng J.F."/>
            <person name="Goodwin L."/>
            <person name="Pitluck S."/>
            <person name="Peters L."/>
            <person name="Ovchinnikova G."/>
            <person name="Teshima H."/>
            <person name="Detter J.C."/>
            <person name="Han C.S."/>
            <person name="Tapia R."/>
            <person name="Land M.L."/>
            <person name="Hauser L."/>
            <person name="Kyrpides N.C."/>
            <person name="Ivanova N.N."/>
            <person name="Pagani I."/>
            <person name="Huntmann M."/>
            <person name="Wei C.L."/>
            <person name="Davenport K.W."/>
            <person name="Daligault H."/>
            <person name="Chain P.S."/>
            <person name="Chen A."/>
            <person name="Mavromatis K."/>
            <person name="Markowitz V."/>
            <person name="Szeto E."/>
            <person name="Mikhailova N."/>
            <person name="Pati A."/>
            <person name="Wagner M."/>
            <person name="Woyke T."/>
            <person name="Ollivier B."/>
            <person name="Klenk H.P."/>
            <person name="Spring S."/>
            <person name="Loy A."/>
        </authorList>
    </citation>
    <scope>NUCLEOTIDE SEQUENCE [LARGE SCALE GENOMIC DNA]</scope>
    <source>
        <strain evidence="3">ATCC 19365 / DSM 765 / NCIMB 8382 / VKM B-1628</strain>
    </source>
</reference>
<proteinExistence type="predicted"/>
<dbReference type="GO" id="GO:0016740">
    <property type="term" value="F:transferase activity"/>
    <property type="evidence" value="ECO:0007669"/>
    <property type="project" value="UniProtKB-KW"/>
</dbReference>
<dbReference type="PATRIC" id="fig|768706.3.peg.5284"/>
<feature type="domain" description="Polysaccharide pyruvyl transferase" evidence="1">
    <location>
        <begin position="14"/>
        <end position="317"/>
    </location>
</feature>
<dbReference type="HOGENOM" id="CLU_025617_1_0_9"/>
<dbReference type="STRING" id="768706.Desor_5189"/>
<sequence>MKNVAVLTLCGNGNYGASLQAYALNWVIRKFGFNCKTVKYERKFSKGSIPHQSFKSKLESVLNQPSLALTLPHRLLMNVLIINKLRQRDMSFSNFETRSIPKTERKYVGASQLFDIVNDFDTFVCGSDNIWKRTMFDPAMALDFVPQNKIKFSYAAGLSAESLSEIEIENMILPISRLNAISVRESFGRKLLSQYLDKPVVQNADPTLLLTREEWLDVTEPIESLPEKYIFCYFLGKSKEHRKYAKALSRQLHLPIVTLPHMYNYNSADSRFGDVNLYSCSPAQFVNCYEKAEYVLTDAYHGSIFAIIFNKQFISFYRFFSKSKIEDNNRLISLFEYIGMNNRVARSEAEFFELFQERINYAEIQGRLQTRRLESLEYLSNMLNQDCDHKTYEGCQ</sequence>
<reference evidence="3" key="1">
    <citation type="submission" date="2011-11" db="EMBL/GenBank/DDBJ databases">
        <title>Complete sequence of Desulfosporosinus orientis DSM 765.</title>
        <authorList>
            <person name="Lucas S."/>
            <person name="Han J."/>
            <person name="Lapidus A."/>
            <person name="Cheng J.-F."/>
            <person name="Goodwin L."/>
            <person name="Pitluck S."/>
            <person name="Peters L."/>
            <person name="Ovchinnikova G."/>
            <person name="Teshima H."/>
            <person name="Detter J.C."/>
            <person name="Han C."/>
            <person name="Tapia R."/>
            <person name="Land M."/>
            <person name="Hauser L."/>
            <person name="Kyrpides N."/>
            <person name="Ivanova N."/>
            <person name="Pagani I."/>
            <person name="Pester M."/>
            <person name="Spring S."/>
            <person name="Ollivier B."/>
            <person name="Rattei T."/>
            <person name="Klenk H.-P."/>
            <person name="Wagner M."/>
            <person name="Loy A."/>
            <person name="Woyke T."/>
        </authorList>
    </citation>
    <scope>NUCLEOTIDE SEQUENCE [LARGE SCALE GENOMIC DNA]</scope>
    <source>
        <strain evidence="3">ATCC 19365 / DSM 765 / NCIMB 8382 / VKM B-1628</strain>
    </source>
</reference>
<dbReference type="AlphaFoldDB" id="G7W766"/>